<dbReference type="PANTHER" id="PTHR21039:SF0">
    <property type="entry name" value="HISTIDINOL-PHOSPHATASE"/>
    <property type="match status" value="1"/>
</dbReference>
<protein>
    <recommendedName>
        <fullName evidence="3 8">Histidinol-phosphatase</fullName>
        <shortName evidence="8">HolPase</shortName>
        <ecNumber evidence="3 8">3.1.3.15</ecNumber>
    </recommendedName>
</protein>
<dbReference type="EMBL" id="DVJJ01000068">
    <property type="protein sequence ID" value="HIS64587.1"/>
    <property type="molecule type" value="Genomic_DNA"/>
</dbReference>
<reference evidence="10" key="1">
    <citation type="submission" date="2020-10" db="EMBL/GenBank/DDBJ databases">
        <authorList>
            <person name="Gilroy R."/>
        </authorList>
    </citation>
    <scope>NUCLEOTIDE SEQUENCE</scope>
    <source>
        <strain evidence="10">ChiBcec16-1751</strain>
    </source>
</reference>
<dbReference type="NCBIfam" id="TIGR01856">
    <property type="entry name" value="hisJ_fam"/>
    <property type="match status" value="1"/>
</dbReference>
<comment type="similarity">
    <text evidence="2 8">Belongs to the PHP hydrolase family. HisK subfamily.</text>
</comment>
<comment type="pathway">
    <text evidence="1 8">Amino-acid biosynthesis; L-histidine biosynthesis; L-histidine from 5-phospho-alpha-D-ribose 1-diphosphate: step 8/9.</text>
</comment>
<dbReference type="GO" id="GO:0000105">
    <property type="term" value="P:L-histidine biosynthetic process"/>
    <property type="evidence" value="ECO:0007669"/>
    <property type="project" value="UniProtKB-UniRule"/>
</dbReference>
<dbReference type="Pfam" id="PF02811">
    <property type="entry name" value="PHP"/>
    <property type="match status" value="1"/>
</dbReference>
<sequence length="272" mass="30600">MIRTNYHSHTTCCDGRNTAEEMAAAAWKAGLLAYGFSGHCYAQHNLDFCMTPESTRQYVADVHALREQYRGRMEIYLGVEAELHGEAPTCDRDYTIGSAHEVPVDGGYLSVDHTEEILRRGVAEHFGGDWYAMTRRYFTEMARILEVTGCDFIGHYDLPTKFNEGSRCFDESDRRYRDTALEVLEHLCHQGGVFEINTGAMSRGYRTAPYPSEPLLRAIRAFGGAIVISSDAHSADAITAYFDQAAQLALHCGFRTHRVLLDGRWQEVAIEP</sequence>
<evidence type="ECO:0000313" key="11">
    <source>
        <dbReference type="Proteomes" id="UP000886741"/>
    </source>
</evidence>
<dbReference type="Gene3D" id="3.20.20.140">
    <property type="entry name" value="Metal-dependent hydrolases"/>
    <property type="match status" value="1"/>
</dbReference>
<evidence type="ECO:0000256" key="5">
    <source>
        <dbReference type="ARBA" id="ARBA00022801"/>
    </source>
</evidence>
<evidence type="ECO:0000313" key="10">
    <source>
        <dbReference type="EMBL" id="HIS64587.1"/>
    </source>
</evidence>
<gene>
    <name evidence="10" type="ORF">IAA83_04350</name>
</gene>
<dbReference type="Proteomes" id="UP000886741">
    <property type="component" value="Unassembled WGS sequence"/>
</dbReference>
<comment type="caution">
    <text evidence="10">The sequence shown here is derived from an EMBL/GenBank/DDBJ whole genome shotgun (WGS) entry which is preliminary data.</text>
</comment>
<dbReference type="CDD" id="cd12110">
    <property type="entry name" value="PHP_HisPPase_Hisj_like"/>
    <property type="match status" value="1"/>
</dbReference>
<keyword evidence="5 8" id="KW-0378">Hydrolase</keyword>
<dbReference type="GO" id="GO:0005737">
    <property type="term" value="C:cytoplasm"/>
    <property type="evidence" value="ECO:0007669"/>
    <property type="project" value="TreeGrafter"/>
</dbReference>
<dbReference type="InterPro" id="IPR004013">
    <property type="entry name" value="PHP_dom"/>
</dbReference>
<dbReference type="PANTHER" id="PTHR21039">
    <property type="entry name" value="HISTIDINOL PHOSPHATASE-RELATED"/>
    <property type="match status" value="1"/>
</dbReference>
<evidence type="ECO:0000256" key="6">
    <source>
        <dbReference type="ARBA" id="ARBA00023102"/>
    </source>
</evidence>
<evidence type="ECO:0000256" key="1">
    <source>
        <dbReference type="ARBA" id="ARBA00004970"/>
    </source>
</evidence>
<dbReference type="GO" id="GO:0004401">
    <property type="term" value="F:histidinol-phosphatase activity"/>
    <property type="evidence" value="ECO:0007669"/>
    <property type="project" value="UniProtKB-UniRule"/>
</dbReference>
<dbReference type="AlphaFoldDB" id="A0A9D1F8T2"/>
<evidence type="ECO:0000256" key="4">
    <source>
        <dbReference type="ARBA" id="ARBA00022605"/>
    </source>
</evidence>
<reference evidence="10" key="2">
    <citation type="journal article" date="2021" name="PeerJ">
        <title>Extensive microbial diversity within the chicken gut microbiome revealed by metagenomics and culture.</title>
        <authorList>
            <person name="Gilroy R."/>
            <person name="Ravi A."/>
            <person name="Getino M."/>
            <person name="Pursley I."/>
            <person name="Horton D.L."/>
            <person name="Alikhan N.F."/>
            <person name="Baker D."/>
            <person name="Gharbi K."/>
            <person name="Hall N."/>
            <person name="Watson M."/>
            <person name="Adriaenssens E.M."/>
            <person name="Foster-Nyarko E."/>
            <person name="Jarju S."/>
            <person name="Secka A."/>
            <person name="Antonio M."/>
            <person name="Oren A."/>
            <person name="Chaudhuri R.R."/>
            <person name="La Ragione R."/>
            <person name="Hildebrand F."/>
            <person name="Pallen M.J."/>
        </authorList>
    </citation>
    <scope>NUCLEOTIDE SEQUENCE</scope>
    <source>
        <strain evidence="10">ChiBcec16-1751</strain>
    </source>
</reference>
<keyword evidence="4 8" id="KW-0028">Amino-acid biosynthesis</keyword>
<feature type="domain" description="PHP" evidence="9">
    <location>
        <begin position="6"/>
        <end position="198"/>
    </location>
</feature>
<dbReference type="InterPro" id="IPR010140">
    <property type="entry name" value="Histidinol_P_phosphatase_HisJ"/>
</dbReference>
<evidence type="ECO:0000256" key="3">
    <source>
        <dbReference type="ARBA" id="ARBA00013085"/>
    </source>
</evidence>
<name>A0A9D1F8T2_9FIRM</name>
<evidence type="ECO:0000259" key="9">
    <source>
        <dbReference type="Pfam" id="PF02811"/>
    </source>
</evidence>
<keyword evidence="6 8" id="KW-0368">Histidine biosynthesis</keyword>
<evidence type="ECO:0000256" key="7">
    <source>
        <dbReference type="ARBA" id="ARBA00049158"/>
    </source>
</evidence>
<proteinExistence type="inferred from homology"/>
<dbReference type="InterPro" id="IPR016195">
    <property type="entry name" value="Pol/histidinol_Pase-like"/>
</dbReference>
<accession>A0A9D1F8T2</accession>
<organism evidence="10 11">
    <name type="scientific">Candidatus Avoscillospira avistercoris</name>
    <dbReference type="NCBI Taxonomy" id="2840707"/>
    <lineage>
        <taxon>Bacteria</taxon>
        <taxon>Bacillati</taxon>
        <taxon>Bacillota</taxon>
        <taxon>Clostridia</taxon>
        <taxon>Eubacteriales</taxon>
        <taxon>Oscillospiraceae</taxon>
        <taxon>Oscillospiraceae incertae sedis</taxon>
        <taxon>Candidatus Avoscillospira</taxon>
    </lineage>
</organism>
<evidence type="ECO:0000256" key="2">
    <source>
        <dbReference type="ARBA" id="ARBA00009152"/>
    </source>
</evidence>
<dbReference type="EC" id="3.1.3.15" evidence="3 8"/>
<comment type="catalytic activity">
    <reaction evidence="7 8">
        <text>L-histidinol phosphate + H2O = L-histidinol + phosphate</text>
        <dbReference type="Rhea" id="RHEA:14465"/>
        <dbReference type="ChEBI" id="CHEBI:15377"/>
        <dbReference type="ChEBI" id="CHEBI:43474"/>
        <dbReference type="ChEBI" id="CHEBI:57699"/>
        <dbReference type="ChEBI" id="CHEBI:57980"/>
        <dbReference type="EC" id="3.1.3.15"/>
    </reaction>
</comment>
<dbReference type="SUPFAM" id="SSF89550">
    <property type="entry name" value="PHP domain-like"/>
    <property type="match status" value="1"/>
</dbReference>
<evidence type="ECO:0000256" key="8">
    <source>
        <dbReference type="RuleBase" id="RU366003"/>
    </source>
</evidence>